<dbReference type="InterPro" id="IPR043129">
    <property type="entry name" value="ATPase_NBD"/>
</dbReference>
<keyword evidence="5 8" id="KW-0418">Kinase</keyword>
<dbReference type="HAMAP" id="MF_02220">
    <property type="entry name" value="XylB"/>
    <property type="match status" value="1"/>
</dbReference>
<feature type="domain" description="Carbohydrate kinase FGGY N-terminal" evidence="11">
    <location>
        <begin position="1"/>
        <end position="251"/>
    </location>
</feature>
<keyword evidence="7 8" id="KW-0119">Carbohydrate metabolism</keyword>
<name>A1WMN7_VEREI</name>
<dbReference type="Proteomes" id="UP000000374">
    <property type="component" value="Chromosome"/>
</dbReference>
<dbReference type="InterPro" id="IPR006000">
    <property type="entry name" value="Xylulokinase"/>
</dbReference>
<evidence type="ECO:0000256" key="4">
    <source>
        <dbReference type="ARBA" id="ARBA00022741"/>
    </source>
</evidence>
<comment type="similarity">
    <text evidence="1 8 9">Belongs to the FGGY kinase family.</text>
</comment>
<dbReference type="GO" id="GO:0005998">
    <property type="term" value="P:xylulose catabolic process"/>
    <property type="evidence" value="ECO:0007669"/>
    <property type="project" value="UniProtKB-UniRule"/>
</dbReference>
<dbReference type="Gene3D" id="3.30.420.40">
    <property type="match status" value="2"/>
</dbReference>
<organism evidence="13 14">
    <name type="scientific">Verminephrobacter eiseniae (strain EF01-2)</name>
    <dbReference type="NCBI Taxonomy" id="391735"/>
    <lineage>
        <taxon>Bacteria</taxon>
        <taxon>Pseudomonadati</taxon>
        <taxon>Pseudomonadota</taxon>
        <taxon>Betaproteobacteria</taxon>
        <taxon>Burkholderiales</taxon>
        <taxon>Comamonadaceae</taxon>
        <taxon>Verminephrobacter</taxon>
    </lineage>
</organism>
<evidence type="ECO:0000256" key="6">
    <source>
        <dbReference type="ARBA" id="ARBA00022840"/>
    </source>
</evidence>
<dbReference type="SUPFAM" id="SSF53067">
    <property type="entry name" value="Actin-like ATPase domain"/>
    <property type="match status" value="2"/>
</dbReference>
<evidence type="ECO:0000256" key="1">
    <source>
        <dbReference type="ARBA" id="ARBA00009156"/>
    </source>
</evidence>
<dbReference type="GO" id="GO:0004856">
    <property type="term" value="F:D-xylulokinase activity"/>
    <property type="evidence" value="ECO:0007669"/>
    <property type="project" value="UniProtKB-UniRule"/>
</dbReference>
<dbReference type="OrthoDB" id="9805576at2"/>
<dbReference type="InterPro" id="IPR018484">
    <property type="entry name" value="FGGY_N"/>
</dbReference>
<dbReference type="InterPro" id="IPR018485">
    <property type="entry name" value="FGGY_C"/>
</dbReference>
<dbReference type="PIRSF" id="PIRSF000538">
    <property type="entry name" value="GlpK"/>
    <property type="match status" value="1"/>
</dbReference>
<keyword evidence="3 8" id="KW-0808">Transferase</keyword>
<keyword evidence="6 8" id="KW-0067">ATP-binding</keyword>
<dbReference type="EC" id="2.7.1.17" evidence="8 10"/>
<evidence type="ECO:0000256" key="2">
    <source>
        <dbReference type="ARBA" id="ARBA00022629"/>
    </source>
</evidence>
<evidence type="ECO:0000259" key="12">
    <source>
        <dbReference type="Pfam" id="PF02782"/>
    </source>
</evidence>
<evidence type="ECO:0000256" key="3">
    <source>
        <dbReference type="ARBA" id="ARBA00022679"/>
    </source>
</evidence>
<evidence type="ECO:0000256" key="8">
    <source>
        <dbReference type="HAMAP-Rule" id="MF_02220"/>
    </source>
</evidence>
<dbReference type="PANTHER" id="PTHR43095">
    <property type="entry name" value="SUGAR KINASE"/>
    <property type="match status" value="1"/>
</dbReference>
<evidence type="ECO:0000313" key="14">
    <source>
        <dbReference type="Proteomes" id="UP000000374"/>
    </source>
</evidence>
<dbReference type="eggNOG" id="COG1070">
    <property type="taxonomic scope" value="Bacteria"/>
</dbReference>
<feature type="domain" description="Carbohydrate kinase FGGY C-terminal" evidence="12">
    <location>
        <begin position="261"/>
        <end position="473"/>
    </location>
</feature>
<dbReference type="PROSITE" id="PS00445">
    <property type="entry name" value="FGGY_KINASES_2"/>
    <property type="match status" value="1"/>
</dbReference>
<dbReference type="RefSeq" id="WP_011810887.1">
    <property type="nucleotide sequence ID" value="NC_008786.1"/>
</dbReference>
<dbReference type="STRING" id="391735.Veis_3164"/>
<dbReference type="GeneID" id="76461620"/>
<evidence type="ECO:0000256" key="10">
    <source>
        <dbReference type="RuleBase" id="RU364073"/>
    </source>
</evidence>
<proteinExistence type="inferred from homology"/>
<dbReference type="CDD" id="cd07808">
    <property type="entry name" value="ASKHA_NBD_FGGY_EcXK-like"/>
    <property type="match status" value="1"/>
</dbReference>
<protein>
    <recommendedName>
        <fullName evidence="8 10">Xylulose kinase</fullName>
        <shortName evidence="8 10">Xylulokinase</shortName>
        <ecNumber evidence="8 10">2.7.1.17</ecNumber>
    </recommendedName>
</protein>
<dbReference type="AlphaFoldDB" id="A1WMN7"/>
<feature type="site" description="Important for activity" evidence="8">
    <location>
        <position position="6"/>
    </location>
</feature>
<dbReference type="HOGENOM" id="CLU_009281_3_0_4"/>
<sequence length="526" mass="54442">MYLGIDLGTSGVKLLLLDEQQQVLATADAAVPQHRPQPTWSEQHPADWMAAVESAVAQLRAQAPAAWRQLRGIGLSGQMHGAVVLDAQGQVLRPAILWNDGRASAECAALEQIEPAARQITGNLAMPGFTAPKLLWLRTHEPAVFAQIRRVLLPKDWLRLQLTGDAVSDLSDASGTLWLDVGARAWSQAMLQACGLNLSHMPALAEGSAPTGVLRADIARRWGLATGVPAGVQKGVVLAAGAGDNAASAVGVGARIAGQGLVSLGTSGVVFRVTDAFAPATGRAVHAFAHALPQRWHQMSVMLSAASAFGWVTRLTGQRDEARLSAAVAAMAQARQAQAPLFLPYLSGERTPHNDAAASGVFMGLRAEHEATDLAYAVMEGVCFGLMDGLNAMRLTDTGGAPATGHAAQAGNAVHAGRAGAAPAMALALVGGGARSNPWAQLLASGLGCALQRPQGAHAAAALGAARLAAMACGGDEAQWCQSLPADASFVPQAAQQALLAERYARFVALYPALQSQFGKYPVNTA</sequence>
<dbReference type="InterPro" id="IPR018483">
    <property type="entry name" value="Carb_kinase_FGGY_CS"/>
</dbReference>
<comment type="function">
    <text evidence="8">Catalyzes the phosphorylation of D-xylulose to D-xylulose 5-phosphate.</text>
</comment>
<dbReference type="GO" id="GO:0042732">
    <property type="term" value="P:D-xylose metabolic process"/>
    <property type="evidence" value="ECO:0007669"/>
    <property type="project" value="UniProtKB-KW"/>
</dbReference>
<dbReference type="PANTHER" id="PTHR43095:SF6">
    <property type="entry name" value="XYLULOSE KINASE"/>
    <property type="match status" value="1"/>
</dbReference>
<evidence type="ECO:0000256" key="5">
    <source>
        <dbReference type="ARBA" id="ARBA00022777"/>
    </source>
</evidence>
<comment type="catalytic activity">
    <reaction evidence="8 10">
        <text>D-xylulose + ATP = D-xylulose 5-phosphate + ADP + H(+)</text>
        <dbReference type="Rhea" id="RHEA:10964"/>
        <dbReference type="ChEBI" id="CHEBI:15378"/>
        <dbReference type="ChEBI" id="CHEBI:17140"/>
        <dbReference type="ChEBI" id="CHEBI:30616"/>
        <dbReference type="ChEBI" id="CHEBI:57737"/>
        <dbReference type="ChEBI" id="CHEBI:456216"/>
        <dbReference type="EC" id="2.7.1.17"/>
    </reaction>
</comment>
<evidence type="ECO:0000256" key="7">
    <source>
        <dbReference type="ARBA" id="ARBA00023277"/>
    </source>
</evidence>
<evidence type="ECO:0000313" key="13">
    <source>
        <dbReference type="EMBL" id="ABM58894.1"/>
    </source>
</evidence>
<dbReference type="Pfam" id="PF02782">
    <property type="entry name" value="FGGY_C"/>
    <property type="match status" value="1"/>
</dbReference>
<dbReference type="EMBL" id="CP000542">
    <property type="protein sequence ID" value="ABM58894.1"/>
    <property type="molecule type" value="Genomic_DNA"/>
</dbReference>
<dbReference type="InterPro" id="IPR000577">
    <property type="entry name" value="Carb_kinase_FGGY"/>
</dbReference>
<reference evidence="14" key="1">
    <citation type="submission" date="2006-12" db="EMBL/GenBank/DDBJ databases">
        <title>Complete sequence of chromosome 1 of Verminephrobacter eiseniae EF01-2.</title>
        <authorList>
            <person name="Copeland A."/>
            <person name="Lucas S."/>
            <person name="Lapidus A."/>
            <person name="Barry K."/>
            <person name="Detter J.C."/>
            <person name="Glavina del Rio T."/>
            <person name="Dalin E."/>
            <person name="Tice H."/>
            <person name="Pitluck S."/>
            <person name="Chertkov O."/>
            <person name="Brettin T."/>
            <person name="Bruce D."/>
            <person name="Han C."/>
            <person name="Tapia R."/>
            <person name="Gilna P."/>
            <person name="Schmutz J."/>
            <person name="Larimer F."/>
            <person name="Land M."/>
            <person name="Hauser L."/>
            <person name="Kyrpides N."/>
            <person name="Kim E."/>
            <person name="Stahl D."/>
            <person name="Richardson P."/>
        </authorList>
    </citation>
    <scope>NUCLEOTIDE SEQUENCE [LARGE SCALE GENOMIC DNA]</scope>
    <source>
        <strain evidence="14">EF01-2</strain>
    </source>
</reference>
<keyword evidence="2 8" id="KW-0859">Xylose metabolism</keyword>
<keyword evidence="14" id="KW-1185">Reference proteome</keyword>
<dbReference type="NCBIfam" id="TIGR01312">
    <property type="entry name" value="XylB"/>
    <property type="match status" value="1"/>
</dbReference>
<accession>A1WMN7</accession>
<evidence type="ECO:0000259" key="11">
    <source>
        <dbReference type="Pfam" id="PF00370"/>
    </source>
</evidence>
<dbReference type="GO" id="GO:0005524">
    <property type="term" value="F:ATP binding"/>
    <property type="evidence" value="ECO:0007669"/>
    <property type="project" value="UniProtKB-UniRule"/>
</dbReference>
<gene>
    <name evidence="8 10" type="primary">xylB</name>
    <name evidence="13" type="ordered locus">Veis_3164</name>
</gene>
<feature type="active site" description="Proton acceptor" evidence="8">
    <location>
        <position position="244"/>
    </location>
</feature>
<evidence type="ECO:0000256" key="9">
    <source>
        <dbReference type="RuleBase" id="RU003733"/>
    </source>
</evidence>
<dbReference type="KEGG" id="vei:Veis_3164"/>
<keyword evidence="4 8" id="KW-0547">Nucleotide-binding</keyword>
<feature type="binding site" evidence="8">
    <location>
        <begin position="79"/>
        <end position="80"/>
    </location>
    <ligand>
        <name>substrate</name>
    </ligand>
</feature>
<dbReference type="PROSITE" id="PS00933">
    <property type="entry name" value="FGGY_KINASES_1"/>
    <property type="match status" value="1"/>
</dbReference>
<dbReference type="Pfam" id="PF00370">
    <property type="entry name" value="FGGY_N"/>
    <property type="match status" value="1"/>
</dbReference>
<dbReference type="InterPro" id="IPR050406">
    <property type="entry name" value="FGGY_Carb_Kinase"/>
</dbReference>